<comment type="caution">
    <text evidence="1">The sequence shown here is derived from an EMBL/GenBank/DDBJ whole genome shotgun (WGS) entry which is preliminary data.</text>
</comment>
<name>A0A0F9FE99_9ZZZZ</name>
<feature type="non-terminal residue" evidence="1">
    <location>
        <position position="1"/>
    </location>
</feature>
<gene>
    <name evidence="1" type="ORF">LCGC14_1963290</name>
</gene>
<evidence type="ECO:0000313" key="1">
    <source>
        <dbReference type="EMBL" id="KKL84583.1"/>
    </source>
</evidence>
<dbReference type="EMBL" id="LAZR01021661">
    <property type="protein sequence ID" value="KKL84583.1"/>
    <property type="molecule type" value="Genomic_DNA"/>
</dbReference>
<proteinExistence type="predicted"/>
<accession>A0A0F9FE99</accession>
<reference evidence="1" key="1">
    <citation type="journal article" date="2015" name="Nature">
        <title>Complex archaea that bridge the gap between prokaryotes and eukaryotes.</title>
        <authorList>
            <person name="Spang A."/>
            <person name="Saw J.H."/>
            <person name="Jorgensen S.L."/>
            <person name="Zaremba-Niedzwiedzka K."/>
            <person name="Martijn J."/>
            <person name="Lind A.E."/>
            <person name="van Eijk R."/>
            <person name="Schleper C."/>
            <person name="Guy L."/>
            <person name="Ettema T.J."/>
        </authorList>
    </citation>
    <scope>NUCLEOTIDE SEQUENCE</scope>
</reference>
<dbReference type="AlphaFoldDB" id="A0A0F9FE99"/>
<protein>
    <submittedName>
        <fullName evidence="1">Uncharacterized protein</fullName>
    </submittedName>
</protein>
<sequence length="31" mass="3436">VKDKAKAKLDYPLLVGGCVEEKSRDGEMAER</sequence>
<organism evidence="1">
    <name type="scientific">marine sediment metagenome</name>
    <dbReference type="NCBI Taxonomy" id="412755"/>
    <lineage>
        <taxon>unclassified sequences</taxon>
        <taxon>metagenomes</taxon>
        <taxon>ecological metagenomes</taxon>
    </lineage>
</organism>